<dbReference type="Pfam" id="PF07745">
    <property type="entry name" value="Glyco_hydro_53"/>
    <property type="match status" value="1"/>
</dbReference>
<dbReference type="SUPFAM" id="SSF51445">
    <property type="entry name" value="(Trans)glycosidases"/>
    <property type="match status" value="1"/>
</dbReference>
<evidence type="ECO:0000256" key="6">
    <source>
        <dbReference type="RuleBase" id="RU361192"/>
    </source>
</evidence>
<reference evidence="7 8" key="1">
    <citation type="submission" date="2020-04" db="EMBL/GenBank/DDBJ databases">
        <title>Paenibacillus algicola sp. nov., a novel marine bacterium producing alginate lyase.</title>
        <authorList>
            <person name="Huang H."/>
        </authorList>
    </citation>
    <scope>NUCLEOTIDE SEQUENCE [LARGE SCALE GENOMIC DNA]</scope>
    <source>
        <strain evidence="7 8">L7-75</strain>
    </source>
</reference>
<dbReference type="GO" id="GO:0031218">
    <property type="term" value="F:arabinogalactan endo-1,4-beta-galactosidase activity"/>
    <property type="evidence" value="ECO:0007669"/>
    <property type="project" value="UniProtKB-EC"/>
</dbReference>
<protein>
    <recommendedName>
        <fullName evidence="3 6">Arabinogalactan endo-beta-1,4-galactanase</fullName>
        <ecNumber evidence="3 6">3.2.1.89</ecNumber>
    </recommendedName>
</protein>
<dbReference type="RefSeq" id="WP_169506994.1">
    <property type="nucleotide sequence ID" value="NZ_JABBPN010000034.1"/>
</dbReference>
<comment type="similarity">
    <text evidence="2 6">Belongs to the glycosyl hydrolase 53 family.</text>
</comment>
<dbReference type="Proteomes" id="UP000565468">
    <property type="component" value="Unassembled WGS sequence"/>
</dbReference>
<keyword evidence="5 6" id="KW-0326">Glycosidase</keyword>
<gene>
    <name evidence="7" type="ORF">HII30_20945</name>
</gene>
<dbReference type="InterPro" id="IPR017853">
    <property type="entry name" value="GH"/>
</dbReference>
<evidence type="ECO:0000256" key="4">
    <source>
        <dbReference type="ARBA" id="ARBA00022801"/>
    </source>
</evidence>
<comment type="caution">
    <text evidence="7">The sequence shown here is derived from an EMBL/GenBank/DDBJ whole genome shotgun (WGS) entry which is preliminary data.</text>
</comment>
<dbReference type="EC" id="3.2.1.89" evidence="3 6"/>
<dbReference type="PANTHER" id="PTHR34983">
    <property type="entry name" value="ARABINOGALACTAN ENDO-BETA-1,4-GALACTANASE A"/>
    <property type="match status" value="1"/>
</dbReference>
<dbReference type="InterPro" id="IPR011683">
    <property type="entry name" value="Glyco_hydro_53"/>
</dbReference>
<evidence type="ECO:0000313" key="7">
    <source>
        <dbReference type="EMBL" id="NMO98222.1"/>
    </source>
</evidence>
<dbReference type="GO" id="GO:0045490">
    <property type="term" value="P:pectin catabolic process"/>
    <property type="evidence" value="ECO:0007669"/>
    <property type="project" value="TreeGrafter"/>
</dbReference>
<evidence type="ECO:0000313" key="8">
    <source>
        <dbReference type="Proteomes" id="UP000565468"/>
    </source>
</evidence>
<dbReference type="GO" id="GO:0015926">
    <property type="term" value="F:glucosidase activity"/>
    <property type="evidence" value="ECO:0007669"/>
    <property type="project" value="InterPro"/>
</dbReference>
<accession>A0A848MDU4</accession>
<evidence type="ECO:0000256" key="3">
    <source>
        <dbReference type="ARBA" id="ARBA00012556"/>
    </source>
</evidence>
<evidence type="ECO:0000256" key="5">
    <source>
        <dbReference type="ARBA" id="ARBA00023295"/>
    </source>
</evidence>
<evidence type="ECO:0000256" key="1">
    <source>
        <dbReference type="ARBA" id="ARBA00001695"/>
    </source>
</evidence>
<organism evidence="7 8">
    <name type="scientific">Paenibacillus lemnae</name>
    <dbReference type="NCBI Taxonomy" id="1330551"/>
    <lineage>
        <taxon>Bacteria</taxon>
        <taxon>Bacillati</taxon>
        <taxon>Bacillota</taxon>
        <taxon>Bacilli</taxon>
        <taxon>Bacillales</taxon>
        <taxon>Paenibacillaceae</taxon>
        <taxon>Paenibacillus</taxon>
    </lineage>
</organism>
<comment type="catalytic activity">
    <reaction evidence="1 6">
        <text>The enzyme specifically hydrolyzes (1-&gt;4)-beta-D-galactosidic linkages in type I arabinogalactans.</text>
        <dbReference type="EC" id="3.2.1.89"/>
    </reaction>
</comment>
<proteinExistence type="inferred from homology"/>
<dbReference type="PANTHER" id="PTHR34983:SF1">
    <property type="entry name" value="ARABINOGALACTAN ENDO-BETA-1,4-GALACTANASE A"/>
    <property type="match status" value="1"/>
</dbReference>
<keyword evidence="4 6" id="KW-0378">Hydrolase</keyword>
<dbReference type="Gene3D" id="3.20.20.80">
    <property type="entry name" value="Glycosidases"/>
    <property type="match status" value="1"/>
</dbReference>
<evidence type="ECO:0000256" key="2">
    <source>
        <dbReference type="ARBA" id="ARBA00010687"/>
    </source>
</evidence>
<name>A0A848MDU4_PAELE</name>
<dbReference type="AlphaFoldDB" id="A0A848MDU4"/>
<dbReference type="EMBL" id="JABBPN010000034">
    <property type="protein sequence ID" value="NMO98222.1"/>
    <property type="molecule type" value="Genomic_DNA"/>
</dbReference>
<sequence>MKPQFIYGADISFLDEIEVAEGKFYDESGVNDALTIMSQNGINSIRLRIWNDPDGGYCNLKRTLHMAKRIKEKGMHLLLCFHYSDVWADPKHQTKPKAWEALDYPALKQALYEYTHDVVQALQDQGTPPDMVQIGNEITFGIVWDTGSVNGELGESEEQWNQFTELMKTGISAVNAIDPAIEVMVHIDQGGKNDVCRRFLDRFEQLGVEYDTLGLSFYPWWHGTLMDLEKNMADLITRYNKDIVVVEMAYPWTLDTLGPVIIVDSEEKLHEGYPATEEGQAAYMQEFIQLLKRSPNNRCKGFHYWEPCWIPCKQDWSVGHPNNWSNLTLFDYEGRKLKALEMIKTAVES</sequence>
<keyword evidence="8" id="KW-1185">Reference proteome</keyword>